<sequence length="120" mass="13343">SVFMECTIFHTRLALTNSRIDIWGESELDSVICLWRHLVGGICDRIKAGYLVDVANRSNSKSACSSIALSSKSSPYCVDIPASHETIIEVDNYSVGCFSKICRPLCRNKVGKRAVTTRYH</sequence>
<accession>A0A915A9D0</accession>
<name>A0A915A9D0_PARUN</name>
<evidence type="ECO:0000313" key="1">
    <source>
        <dbReference type="Proteomes" id="UP000887569"/>
    </source>
</evidence>
<evidence type="ECO:0000313" key="2">
    <source>
        <dbReference type="WBParaSite" id="PgR003_g132_t01"/>
    </source>
</evidence>
<reference evidence="2" key="1">
    <citation type="submission" date="2022-11" db="UniProtKB">
        <authorList>
            <consortium name="WormBaseParasite"/>
        </authorList>
    </citation>
    <scope>IDENTIFICATION</scope>
</reference>
<keyword evidence="1" id="KW-1185">Reference proteome</keyword>
<dbReference type="WBParaSite" id="PgR003_g132_t01">
    <property type="protein sequence ID" value="PgR003_g132_t01"/>
    <property type="gene ID" value="PgR003_g132"/>
</dbReference>
<organism evidence="1 2">
    <name type="scientific">Parascaris univalens</name>
    <name type="common">Nematode worm</name>
    <dbReference type="NCBI Taxonomy" id="6257"/>
    <lineage>
        <taxon>Eukaryota</taxon>
        <taxon>Metazoa</taxon>
        <taxon>Ecdysozoa</taxon>
        <taxon>Nematoda</taxon>
        <taxon>Chromadorea</taxon>
        <taxon>Rhabditida</taxon>
        <taxon>Spirurina</taxon>
        <taxon>Ascaridomorpha</taxon>
        <taxon>Ascaridoidea</taxon>
        <taxon>Ascarididae</taxon>
        <taxon>Parascaris</taxon>
    </lineage>
</organism>
<dbReference type="AlphaFoldDB" id="A0A915A9D0"/>
<proteinExistence type="predicted"/>
<dbReference type="Proteomes" id="UP000887569">
    <property type="component" value="Unplaced"/>
</dbReference>
<protein>
    <submittedName>
        <fullName evidence="2">Uncharacterized protein</fullName>
    </submittedName>
</protein>